<evidence type="ECO:0000256" key="3">
    <source>
        <dbReference type="ARBA" id="ARBA00022692"/>
    </source>
</evidence>
<keyword evidence="3 6" id="KW-0812">Transmembrane</keyword>
<dbReference type="EMBL" id="LN679998">
    <property type="protein sequence ID" value="CEJ73615.1"/>
    <property type="molecule type" value="Genomic_DNA"/>
</dbReference>
<evidence type="ECO:0000259" key="7">
    <source>
        <dbReference type="Pfam" id="PF02687"/>
    </source>
</evidence>
<feature type="transmembrane region" description="Helical" evidence="6">
    <location>
        <begin position="203"/>
        <end position="224"/>
    </location>
</feature>
<feature type="transmembrane region" description="Helical" evidence="6">
    <location>
        <begin position="656"/>
        <end position="683"/>
    </location>
</feature>
<feature type="transmembrane region" description="Helical" evidence="6">
    <location>
        <begin position="557"/>
        <end position="580"/>
    </location>
</feature>
<dbReference type="Pfam" id="PF02687">
    <property type="entry name" value="FtsX"/>
    <property type="match status" value="1"/>
</dbReference>
<sequence length="691" mass="78822">MLRTLSIRNARRQAGQYLLYFVSIIGAVALIYGFNALVFSDAIKELSKMISQTGDNELGYMIIIFSFIVVIILGWFVGYMMNFMLRKRSQELSTYMILGIDKKQIIRMFFLENCIIGLASLIVGWILGVFIAEILEAIVINVFGGNYSLSAGFSIQAAGMTLIYYCIIYLIALIGSNKKLKKMKLIDLIYYKDKNETTRVKDLRIGVGMFYISIICGVASFYLFSLPTGNISDMFTGFLLAVLCQVFLFIGVSPTMYKILGKNKHWKYKKTHLLLYRLLTSKINSMSIVLGFISALFTLSIACIGVGMSFYNTMEKSIDLHAFDISILHMDEQYDFTEYTQYLSDTAKIDSSHIYSLYTDHDKTFMEVRNNVLSKYFSEIRNDLSPEDYIFMENQYDTFMKYSDYSALREILGLEAIEMDERSFIIHCMPYLKDSYDEYIYNGYKLTLANKDLSCAGVYKDDISQYGGYGNGQEYVLVVPDKLIDSLDVVYSLYVANTRESISSEYLNTFRNKFDKLEIINHNITKSVDDGFMTRIIHKDKDYVSGRFAAQTTSQSIVLILPFFYLALIVSIIGTVILSVQLISENNKNAEHYSMLKTLGMSDKVLNKTLRNHILLYFSTPLIPAILLGGGLISVITRTLSVIAFDVPVFYSIKTLVVLTVVVTIALFMIIYCIYAFVTYIAYKREVLNRA</sequence>
<evidence type="ECO:0000256" key="5">
    <source>
        <dbReference type="ARBA" id="ARBA00023136"/>
    </source>
</evidence>
<evidence type="ECO:0000313" key="8">
    <source>
        <dbReference type="EMBL" id="CEJ73615.1"/>
    </source>
</evidence>
<keyword evidence="2 6" id="KW-1003">Cell membrane</keyword>
<comment type="similarity">
    <text evidence="6">Belongs to the ABC-4 integral membrane protein family.</text>
</comment>
<evidence type="ECO:0000256" key="6">
    <source>
        <dbReference type="PIRNR" id="PIRNR018968"/>
    </source>
</evidence>
<evidence type="ECO:0000256" key="1">
    <source>
        <dbReference type="ARBA" id="ARBA00004651"/>
    </source>
</evidence>
<feature type="transmembrane region" description="Helical" evidence="6">
    <location>
        <begin position="58"/>
        <end position="85"/>
    </location>
</feature>
<keyword evidence="4 6" id="KW-1133">Transmembrane helix</keyword>
<organism evidence="8 9">
    <name type="scientific">Paraclostridium sordellii</name>
    <name type="common">Clostridium sordellii</name>
    <dbReference type="NCBI Taxonomy" id="1505"/>
    <lineage>
        <taxon>Bacteria</taxon>
        <taxon>Bacillati</taxon>
        <taxon>Bacillota</taxon>
        <taxon>Clostridia</taxon>
        <taxon>Peptostreptococcales</taxon>
        <taxon>Peptostreptococcaceae</taxon>
        <taxon>Paraclostridium</taxon>
    </lineage>
</organism>
<dbReference type="InterPro" id="IPR027022">
    <property type="entry name" value="ABC_permease_BceB-typ"/>
</dbReference>
<reference evidence="8 9" key="1">
    <citation type="submission" date="2014-11" db="EMBL/GenBank/DDBJ databases">
        <authorList>
            <person name="Aslett M.A."/>
            <person name="De Silva N."/>
        </authorList>
    </citation>
    <scope>NUCLEOTIDE SEQUENCE [LARGE SCALE GENOMIC DNA]</scope>
    <source>
        <strain evidence="8 9">ATCC9714</strain>
    </source>
</reference>
<feature type="transmembrane region" description="Helical" evidence="6">
    <location>
        <begin position="151"/>
        <end position="174"/>
    </location>
</feature>
<dbReference type="PANTHER" id="PTHR46795:SF3">
    <property type="entry name" value="ABC TRANSPORTER PERMEASE"/>
    <property type="match status" value="1"/>
</dbReference>
<accession>A0ABM9RNI5</accession>
<proteinExistence type="inferred from homology"/>
<keyword evidence="9" id="KW-1185">Reference proteome</keyword>
<feature type="domain" description="ABC3 transporter permease C-terminal" evidence="7">
    <location>
        <begin position="63"/>
        <end position="179"/>
    </location>
</feature>
<dbReference type="PIRSF" id="PIRSF018968">
    <property type="entry name" value="ABC_permease_BceB"/>
    <property type="match status" value="1"/>
</dbReference>
<feature type="transmembrane region" description="Helical" evidence="6">
    <location>
        <begin position="17"/>
        <end position="38"/>
    </location>
</feature>
<keyword evidence="6" id="KW-0813">Transport</keyword>
<dbReference type="Proteomes" id="UP000032811">
    <property type="component" value="Chromosome 1"/>
</dbReference>
<dbReference type="InterPro" id="IPR003838">
    <property type="entry name" value="ABC3_permease_C"/>
</dbReference>
<dbReference type="PANTHER" id="PTHR46795">
    <property type="entry name" value="ABC TRANSPORTER PERMEASE-RELATED-RELATED"/>
    <property type="match status" value="1"/>
</dbReference>
<name>A0ABM9RNI5_PARSO</name>
<feature type="transmembrane region" description="Helical" evidence="6">
    <location>
        <begin position="614"/>
        <end position="636"/>
    </location>
</feature>
<feature type="transmembrane region" description="Helical" evidence="6">
    <location>
        <begin position="105"/>
        <end position="131"/>
    </location>
</feature>
<keyword evidence="5 6" id="KW-0472">Membrane</keyword>
<dbReference type="RefSeq" id="WP_057544900.1">
    <property type="nucleotide sequence ID" value="NZ_CDNJ01000003.1"/>
</dbReference>
<dbReference type="InterPro" id="IPR052536">
    <property type="entry name" value="ABC-4_Integral_Memb_Prot"/>
</dbReference>
<evidence type="ECO:0000256" key="4">
    <source>
        <dbReference type="ARBA" id="ARBA00022989"/>
    </source>
</evidence>
<feature type="transmembrane region" description="Helical" evidence="6">
    <location>
        <begin position="236"/>
        <end position="260"/>
    </location>
</feature>
<dbReference type="GeneID" id="97537348"/>
<gene>
    <name evidence="8" type="ORF">ATCC9714_15031</name>
</gene>
<protein>
    <submittedName>
        <fullName evidence="8">ABC-type transport system, permease Tn916-like,CTn1-Orf8</fullName>
    </submittedName>
</protein>
<feature type="transmembrane region" description="Helical" evidence="6">
    <location>
        <begin position="287"/>
        <end position="311"/>
    </location>
</feature>
<evidence type="ECO:0000313" key="9">
    <source>
        <dbReference type="Proteomes" id="UP000032811"/>
    </source>
</evidence>
<comment type="subcellular location">
    <subcellularLocation>
        <location evidence="1 6">Cell membrane</location>
        <topology evidence="1 6">Multi-pass membrane protein</topology>
    </subcellularLocation>
</comment>
<evidence type="ECO:0000256" key="2">
    <source>
        <dbReference type="ARBA" id="ARBA00022475"/>
    </source>
</evidence>